<keyword evidence="2" id="KW-1185">Reference proteome</keyword>
<organism evidence="1 2">
    <name type="scientific">Brachionus plicatilis</name>
    <name type="common">Marine rotifer</name>
    <name type="synonym">Brachionus muelleri</name>
    <dbReference type="NCBI Taxonomy" id="10195"/>
    <lineage>
        <taxon>Eukaryota</taxon>
        <taxon>Metazoa</taxon>
        <taxon>Spiralia</taxon>
        <taxon>Gnathifera</taxon>
        <taxon>Rotifera</taxon>
        <taxon>Eurotatoria</taxon>
        <taxon>Monogononta</taxon>
        <taxon>Pseudotrocha</taxon>
        <taxon>Ploima</taxon>
        <taxon>Brachionidae</taxon>
        <taxon>Brachionus</taxon>
    </lineage>
</organism>
<evidence type="ECO:0000313" key="2">
    <source>
        <dbReference type="Proteomes" id="UP000276133"/>
    </source>
</evidence>
<sequence length="167" mass="19559">MNSAIKITKRKLEENEDVSKHQKLEKLRHCIISTKYVSEKDVHQLFDNIRLCTVDPLKVFDQGKVVERHINLVATPKLFKRAARDMSLKSFEKMGITIDEPRIAINAVHYDEIKEANHYNNLVNYLKKKTVIIDNENVIYRSTGSKILVYKKNEINNQKFYRRNGGL</sequence>
<reference evidence="1 2" key="1">
    <citation type="journal article" date="2018" name="Sci. Rep.">
        <title>Genomic signatures of local adaptation to the degree of environmental predictability in rotifers.</title>
        <authorList>
            <person name="Franch-Gras L."/>
            <person name="Hahn C."/>
            <person name="Garcia-Roger E.M."/>
            <person name="Carmona M.J."/>
            <person name="Serra M."/>
            <person name="Gomez A."/>
        </authorList>
    </citation>
    <scope>NUCLEOTIDE SEQUENCE [LARGE SCALE GENOMIC DNA]</scope>
    <source>
        <strain evidence="1">HYR1</strain>
    </source>
</reference>
<accession>A0A3M7PYF6</accession>
<proteinExistence type="predicted"/>
<dbReference type="Proteomes" id="UP000276133">
    <property type="component" value="Unassembled WGS sequence"/>
</dbReference>
<gene>
    <name evidence="1" type="ORF">BpHYR1_054404</name>
</gene>
<comment type="caution">
    <text evidence="1">The sequence shown here is derived from an EMBL/GenBank/DDBJ whole genome shotgun (WGS) entry which is preliminary data.</text>
</comment>
<dbReference type="AlphaFoldDB" id="A0A3M7PYF6"/>
<protein>
    <submittedName>
        <fullName evidence="1">Uncharacterized protein</fullName>
    </submittedName>
</protein>
<dbReference type="EMBL" id="REGN01008306">
    <property type="protein sequence ID" value="RNA03899.1"/>
    <property type="molecule type" value="Genomic_DNA"/>
</dbReference>
<name>A0A3M7PYF6_BRAPC</name>
<evidence type="ECO:0000313" key="1">
    <source>
        <dbReference type="EMBL" id="RNA03899.1"/>
    </source>
</evidence>